<gene>
    <name evidence="1" type="ORF">PY04015</name>
</gene>
<proteinExistence type="predicted"/>
<dbReference type="Proteomes" id="UP000008553">
    <property type="component" value="Unassembled WGS sequence"/>
</dbReference>
<dbReference type="PaxDb" id="73239-Q7RHH2"/>
<name>Q7RHH2_PLAYO</name>
<evidence type="ECO:0000313" key="1">
    <source>
        <dbReference type="EMBL" id="EAA15820.1"/>
    </source>
</evidence>
<reference evidence="1 2" key="1">
    <citation type="journal article" date="2002" name="Nature">
        <title>Genome sequence and comparative analysis of the model rodent malaria parasite Plasmodium yoelii yoelii.</title>
        <authorList>
            <person name="Carlton J.M."/>
            <person name="Angiuoli S.V."/>
            <person name="Suh B.B."/>
            <person name="Kooij T.W."/>
            <person name="Pertea M."/>
            <person name="Silva J.C."/>
            <person name="Ermolaeva M.D."/>
            <person name="Allen J.E."/>
            <person name="Selengut J.D."/>
            <person name="Koo H.L."/>
            <person name="Peterson J.D."/>
            <person name="Pop M."/>
            <person name="Kosack D.S."/>
            <person name="Shumway M.F."/>
            <person name="Bidwell S.L."/>
            <person name="Shallom S.J."/>
            <person name="van Aken S.E."/>
            <person name="Riedmuller S.B."/>
            <person name="Feldblyum T.V."/>
            <person name="Cho J.K."/>
            <person name="Quackenbush J."/>
            <person name="Sedegah M."/>
            <person name="Shoaibi A."/>
            <person name="Cummings L.M."/>
            <person name="Florens L."/>
            <person name="Yates J.R."/>
            <person name="Raine J.D."/>
            <person name="Sinden R.E."/>
            <person name="Harris M.A."/>
            <person name="Cunningham D.A."/>
            <person name="Preiser P.R."/>
            <person name="Bergman L.W."/>
            <person name="Vaidya A.B."/>
            <person name="van Lin L.H."/>
            <person name="Janse C.J."/>
            <person name="Waters A.P."/>
            <person name="Smith H.O."/>
            <person name="White O.R."/>
            <person name="Salzberg S.L."/>
            <person name="Venter J.C."/>
            <person name="Fraser C.M."/>
            <person name="Hoffman S.L."/>
            <person name="Gardner M.J."/>
            <person name="Carucci D.J."/>
        </authorList>
    </citation>
    <scope>NUCLEOTIDE SEQUENCE [LARGE SCALE GENOMIC DNA]</scope>
    <source>
        <strain evidence="1 2">17XNL</strain>
    </source>
</reference>
<evidence type="ECO:0000313" key="2">
    <source>
        <dbReference type="Proteomes" id="UP000008553"/>
    </source>
</evidence>
<dbReference type="InParanoid" id="Q7RHH2"/>
<dbReference type="STRING" id="73239.Q7RHH2"/>
<accession>Q7RHH2</accession>
<comment type="caution">
    <text evidence="1">The sequence shown here is derived from an EMBL/GenBank/DDBJ whole genome shotgun (WGS) entry which is preliminary data.</text>
</comment>
<protein>
    <submittedName>
        <fullName evidence="1">Uncharacterized protein</fullName>
    </submittedName>
</protein>
<organism evidence="1 2">
    <name type="scientific">Plasmodium yoelii yoelii</name>
    <dbReference type="NCBI Taxonomy" id="73239"/>
    <lineage>
        <taxon>Eukaryota</taxon>
        <taxon>Sar</taxon>
        <taxon>Alveolata</taxon>
        <taxon>Apicomplexa</taxon>
        <taxon>Aconoidasida</taxon>
        <taxon>Haemosporida</taxon>
        <taxon>Plasmodiidae</taxon>
        <taxon>Plasmodium</taxon>
        <taxon>Plasmodium (Vinckeia)</taxon>
    </lineage>
</organism>
<dbReference type="AlphaFoldDB" id="Q7RHH2"/>
<sequence length="288" mass="34864">MSESLVLIWNISFFMNQINEIRKKIERYILKYICTRTDNVEKISNIFNNYINFDINKETLQKNYYTKTIFGVLNTSINNIKNNLNNFLYHIFKVLSMRIICYEFQKELFYNLYNPFNINTLTTIISIFPDTIEKFFTQLPNKFFKNILTIFIELLIKIWILIIIEKGFSPSFEFKDNHIHIIKNDNLFLKKYIQNNQIELTHIFLTKKYDINEYIDAFFDALAKIKKNEEKMKKKWRRKNGEKKMRKNGEKMETKWKEILQFQTTPHSISSFYNIYTSGSIHILCVLF</sequence>
<keyword evidence="2" id="KW-1185">Reference proteome</keyword>
<dbReference type="EMBL" id="AABL01001203">
    <property type="protein sequence ID" value="EAA15820.1"/>
    <property type="molecule type" value="Genomic_DNA"/>
</dbReference>